<evidence type="ECO:0000313" key="3">
    <source>
        <dbReference type="Proteomes" id="UP000033699"/>
    </source>
</evidence>
<organism evidence="2 3">
    <name type="scientific">Streptomyces rubellomurinus (strain ATCC 31215)</name>
    <dbReference type="NCBI Taxonomy" id="359131"/>
    <lineage>
        <taxon>Bacteria</taxon>
        <taxon>Bacillati</taxon>
        <taxon>Actinomycetota</taxon>
        <taxon>Actinomycetes</taxon>
        <taxon>Kitasatosporales</taxon>
        <taxon>Streptomycetaceae</taxon>
        <taxon>Streptomyces</taxon>
    </lineage>
</organism>
<feature type="chain" id="PRO_5002459373" description="DUF4331 domain-containing protein" evidence="1">
    <location>
        <begin position="29"/>
        <end position="482"/>
    </location>
</feature>
<evidence type="ECO:0008006" key="4">
    <source>
        <dbReference type="Google" id="ProtNLM"/>
    </source>
</evidence>
<protein>
    <recommendedName>
        <fullName evidence="4">DUF4331 domain-containing protein</fullName>
    </recommendedName>
</protein>
<evidence type="ECO:0000313" key="2">
    <source>
        <dbReference type="EMBL" id="KJS58109.1"/>
    </source>
</evidence>
<proteinExistence type="predicted"/>
<keyword evidence="1" id="KW-0732">Signal</keyword>
<gene>
    <name evidence="2" type="ORF">VM95_35375</name>
</gene>
<dbReference type="PATRIC" id="fig|359131.3.peg.1592"/>
<name>A0A0F2T4G7_STRR3</name>
<dbReference type="EMBL" id="JZKH01000140">
    <property type="protein sequence ID" value="KJS58109.1"/>
    <property type="molecule type" value="Genomic_DNA"/>
</dbReference>
<accession>A0A0F2T4G7</accession>
<dbReference type="InterPro" id="IPR025566">
    <property type="entry name" value="DUF4331"/>
</dbReference>
<dbReference type="Pfam" id="PF14224">
    <property type="entry name" value="DUF4331"/>
    <property type="match status" value="1"/>
</dbReference>
<reference evidence="2 3" key="1">
    <citation type="submission" date="2015-02" db="EMBL/GenBank/DDBJ databases">
        <authorList>
            <person name="Ju K.-S."/>
            <person name="Doroghazi J.R."/>
            <person name="Metcalf W."/>
        </authorList>
    </citation>
    <scope>NUCLEOTIDE SEQUENCE [LARGE SCALE GENOMIC DNA]</scope>
    <source>
        <strain evidence="2 3">ATCC 31215</strain>
    </source>
</reference>
<keyword evidence="3" id="KW-1185">Reference proteome</keyword>
<evidence type="ECO:0000256" key="1">
    <source>
        <dbReference type="SAM" id="SignalP"/>
    </source>
</evidence>
<comment type="caution">
    <text evidence="2">The sequence shown here is derived from an EMBL/GenBank/DDBJ whole genome shotgun (WGS) entry which is preliminary data.</text>
</comment>
<dbReference type="RefSeq" id="WP_045704905.1">
    <property type="nucleotide sequence ID" value="NZ_JZKH01000140.1"/>
</dbReference>
<dbReference type="AlphaFoldDB" id="A0A0F2T4G7"/>
<dbReference type="OrthoDB" id="9791748at2"/>
<dbReference type="Proteomes" id="UP000033699">
    <property type="component" value="Unassembled WGS sequence"/>
</dbReference>
<feature type="signal peptide" evidence="1">
    <location>
        <begin position="1"/>
        <end position="28"/>
    </location>
</feature>
<sequence>MNVTRRSARSRSTARTAAILTTMSLALASTALLGTGAGVSAASSHREAPLIAADPQVDNTDVYAFTSPDKQDTVTLVANWLPFQEPNGGPNFYPWADGAHYDINIDSQGTGHPDITYRWTFHTEDQRGTNTFLYNNGVVNNLTDPTLLFHQYYTLQELRPGCEPKTLVEHGTAAPSDTGMASMPNYGQLRDQATVQLPDGGQTVATQAADPFFLDLRVFDLLYGGNLSEVGQNTLAGYNVNTLSIQVPKSDLAFKGDATRNPVVGVWSSTEKQTMKLSPGEEHPVGKFVQVSRLGNPLVNEVVVPAGLKDAFNALPPSEDHNQPAVVAKVLDPEVPHLVQSIYGIPAPATPRTDLQEIFLTGIAKATNGPLAVDLNSQLMNQDIDPNKFVPAEELRLNMSTPVTANPDRLGVLNGDFQGYPNGRRLTDDVVDIELQALEGATPGHLIPALAAGDKVDAADKPFGTSFPYVALPYAKAVNQAH</sequence>